<proteinExistence type="predicted"/>
<evidence type="ECO:0000256" key="5">
    <source>
        <dbReference type="ARBA" id="ARBA00022692"/>
    </source>
</evidence>
<comment type="caution">
    <text evidence="9">The sequence shown here is derived from an EMBL/GenBank/DDBJ whole genome shotgun (WGS) entry which is preliminary data.</text>
</comment>
<feature type="transmembrane region" description="Helical" evidence="8">
    <location>
        <begin position="45"/>
        <end position="63"/>
    </location>
</feature>
<keyword evidence="2" id="KW-0813">Transport</keyword>
<dbReference type="RefSeq" id="WP_216241392.1">
    <property type="nucleotide sequence ID" value="NZ_JABACJ020000008.1"/>
</dbReference>
<dbReference type="Pfam" id="PF02653">
    <property type="entry name" value="BPD_transp_2"/>
    <property type="match status" value="1"/>
</dbReference>
<name>A0ABS6D3V6_9FIRM</name>
<feature type="transmembrane region" description="Helical" evidence="8">
    <location>
        <begin position="160"/>
        <end position="181"/>
    </location>
</feature>
<dbReference type="InterPro" id="IPR001851">
    <property type="entry name" value="ABC_transp_permease"/>
</dbReference>
<evidence type="ECO:0000256" key="6">
    <source>
        <dbReference type="ARBA" id="ARBA00022989"/>
    </source>
</evidence>
<comment type="subcellular location">
    <subcellularLocation>
        <location evidence="1">Cell membrane</location>
        <topology evidence="1">Multi-pass membrane protein</topology>
    </subcellularLocation>
</comment>
<keyword evidence="5 8" id="KW-0812">Transmembrane</keyword>
<dbReference type="EMBL" id="JABACJ020000008">
    <property type="protein sequence ID" value="MBU3876272.1"/>
    <property type="molecule type" value="Genomic_DNA"/>
</dbReference>
<keyword evidence="6 8" id="KW-1133">Transmembrane helix</keyword>
<sequence length="317" mass="34530">MMRTAEKRIKFQPSKYIVLFLLIFLTILMTIMLDNFFTFNNIKNIFASFSVYGVTTIAMTYAIICAEFDLSVGSIMAFTSLVFANLANSTNLVTAIIVSLLVGLMFGALNGVIVAVGKVSSFVATLGTQIAIKGLALYYTDGYQVPIYSTTAYKMGNGELLGIPYLVLFFFLMLSLAWYVLKYTRFGRNLYAVGGNYDMAKLAGIKSWFYKFMIFVILGFCASISGIMIACRVASGNALHGADLTMTAVAAVVVGGTSLNGGSGGVWRTLAGLLVIYLLFNALTLLGLSAYWQQFLKGLIVIIVIVADALIQRHKED</sequence>
<feature type="transmembrane region" description="Helical" evidence="8">
    <location>
        <begin position="93"/>
        <end position="115"/>
    </location>
</feature>
<feature type="transmembrane region" description="Helical" evidence="8">
    <location>
        <begin position="122"/>
        <end position="140"/>
    </location>
</feature>
<feature type="transmembrane region" description="Helical" evidence="8">
    <location>
        <begin position="241"/>
        <end position="259"/>
    </location>
</feature>
<evidence type="ECO:0000256" key="8">
    <source>
        <dbReference type="SAM" id="Phobius"/>
    </source>
</evidence>
<accession>A0ABS6D3V6</accession>
<evidence type="ECO:0000256" key="2">
    <source>
        <dbReference type="ARBA" id="ARBA00022448"/>
    </source>
</evidence>
<dbReference type="PANTHER" id="PTHR32196:SF21">
    <property type="entry name" value="ABC TRANSPORTER PERMEASE PROTEIN YPHD-RELATED"/>
    <property type="match status" value="1"/>
</dbReference>
<dbReference type="CDD" id="cd06579">
    <property type="entry name" value="TM_PBP1_transp_AraH_like"/>
    <property type="match status" value="1"/>
</dbReference>
<feature type="transmembrane region" description="Helical" evidence="8">
    <location>
        <begin position="208"/>
        <end position="229"/>
    </location>
</feature>
<organism evidence="9 10">
    <name type="scientific">Faecalicatena faecalis</name>
    <dbReference type="NCBI Taxonomy" id="2726362"/>
    <lineage>
        <taxon>Bacteria</taxon>
        <taxon>Bacillati</taxon>
        <taxon>Bacillota</taxon>
        <taxon>Clostridia</taxon>
        <taxon>Lachnospirales</taxon>
        <taxon>Lachnospiraceae</taxon>
        <taxon>Faecalicatena</taxon>
    </lineage>
</organism>
<reference evidence="9 10" key="1">
    <citation type="submission" date="2021-06" db="EMBL/GenBank/DDBJ databases">
        <title>Faecalicatena sp. nov. isolated from porcine feces.</title>
        <authorList>
            <person name="Oh B.S."/>
            <person name="Lee J.H."/>
        </authorList>
    </citation>
    <scope>NUCLEOTIDE SEQUENCE [LARGE SCALE GENOMIC DNA]</scope>
    <source>
        <strain evidence="9 10">AGMB00832</strain>
    </source>
</reference>
<feature type="transmembrane region" description="Helical" evidence="8">
    <location>
        <begin position="266"/>
        <end position="288"/>
    </location>
</feature>
<keyword evidence="4" id="KW-0997">Cell inner membrane</keyword>
<protein>
    <submittedName>
        <fullName evidence="9">ABC transporter permease</fullName>
    </submittedName>
</protein>
<evidence type="ECO:0000313" key="9">
    <source>
        <dbReference type="EMBL" id="MBU3876272.1"/>
    </source>
</evidence>
<evidence type="ECO:0000256" key="7">
    <source>
        <dbReference type="ARBA" id="ARBA00023136"/>
    </source>
</evidence>
<gene>
    <name evidence="9" type="ORF">HGO97_010650</name>
</gene>
<keyword evidence="7 8" id="KW-0472">Membrane</keyword>
<keyword evidence="10" id="KW-1185">Reference proteome</keyword>
<evidence type="ECO:0000313" key="10">
    <source>
        <dbReference type="Proteomes" id="UP000723714"/>
    </source>
</evidence>
<dbReference type="Proteomes" id="UP000723714">
    <property type="component" value="Unassembled WGS sequence"/>
</dbReference>
<dbReference type="PANTHER" id="PTHR32196">
    <property type="entry name" value="ABC TRANSPORTER PERMEASE PROTEIN YPHD-RELATED-RELATED"/>
    <property type="match status" value="1"/>
</dbReference>
<evidence type="ECO:0000256" key="1">
    <source>
        <dbReference type="ARBA" id="ARBA00004651"/>
    </source>
</evidence>
<feature type="transmembrane region" description="Helical" evidence="8">
    <location>
        <begin position="70"/>
        <end position="87"/>
    </location>
</feature>
<evidence type="ECO:0000256" key="4">
    <source>
        <dbReference type="ARBA" id="ARBA00022519"/>
    </source>
</evidence>
<evidence type="ECO:0000256" key="3">
    <source>
        <dbReference type="ARBA" id="ARBA00022475"/>
    </source>
</evidence>
<feature type="transmembrane region" description="Helical" evidence="8">
    <location>
        <begin position="16"/>
        <end position="33"/>
    </location>
</feature>
<keyword evidence="3" id="KW-1003">Cell membrane</keyword>